<dbReference type="GO" id="GO:0000976">
    <property type="term" value="F:transcription cis-regulatory region binding"/>
    <property type="evidence" value="ECO:0007669"/>
    <property type="project" value="TreeGrafter"/>
</dbReference>
<dbReference type="CDD" id="cd05466">
    <property type="entry name" value="PBP2_LTTR_substrate"/>
    <property type="match status" value="1"/>
</dbReference>
<protein>
    <submittedName>
        <fullName evidence="6">DNA-binding transcriptional LysR family regulator</fullName>
    </submittedName>
</protein>
<dbReference type="Pfam" id="PF00126">
    <property type="entry name" value="HTH_1"/>
    <property type="match status" value="1"/>
</dbReference>
<dbReference type="PRINTS" id="PR00039">
    <property type="entry name" value="HTHLYSR"/>
</dbReference>
<sequence>MQIERNEIRCFHAVVEAGGFSRAAERLDLSQSAVSQAIANLEHRLGAVLLRRGSPPQLTEAGIRMLRFAEAMMNEERETLADIAQIKSGARSTLSLALSPAANARFGVSLLKEFSERNPLTRFKIAVTPSREIVYGVSDGRWELGFGPLQHSMPDYFAFHACFSETRRLMIAADHPSRDALRRDPQETLRTLPLITSFLDDIARRPSGDRLRNAFASVWEVSHMDLRLALVAEGKGLTYLSDLVTNTPANLVPIEGLPFSSIDRQVGVYYLKHQPMSQAGARFVALCRERWGF</sequence>
<evidence type="ECO:0000256" key="1">
    <source>
        <dbReference type="ARBA" id="ARBA00009437"/>
    </source>
</evidence>
<evidence type="ECO:0000313" key="7">
    <source>
        <dbReference type="Proteomes" id="UP000588068"/>
    </source>
</evidence>
<dbReference type="RefSeq" id="WP_184331372.1">
    <property type="nucleotide sequence ID" value="NZ_JACHHZ010000002.1"/>
</dbReference>
<dbReference type="PANTHER" id="PTHR30126:SF91">
    <property type="entry name" value="LYSR FAMILY TRANSCRIPTIONAL REGULATOR"/>
    <property type="match status" value="1"/>
</dbReference>
<keyword evidence="7" id="KW-1185">Reference proteome</keyword>
<dbReference type="InterPro" id="IPR000847">
    <property type="entry name" value="LysR_HTH_N"/>
</dbReference>
<feature type="domain" description="HTH lysR-type" evidence="5">
    <location>
        <begin position="1"/>
        <end position="59"/>
    </location>
</feature>
<dbReference type="EMBL" id="JACHHZ010000002">
    <property type="protein sequence ID" value="MBB6093229.1"/>
    <property type="molecule type" value="Genomic_DNA"/>
</dbReference>
<dbReference type="SUPFAM" id="SSF46785">
    <property type="entry name" value="Winged helix' DNA-binding domain"/>
    <property type="match status" value="1"/>
</dbReference>
<keyword evidence="2" id="KW-0805">Transcription regulation</keyword>
<dbReference type="Pfam" id="PF03466">
    <property type="entry name" value="LysR_substrate"/>
    <property type="match status" value="1"/>
</dbReference>
<dbReference type="InterPro" id="IPR036390">
    <property type="entry name" value="WH_DNA-bd_sf"/>
</dbReference>
<accession>A0A841HLJ3</accession>
<evidence type="ECO:0000313" key="6">
    <source>
        <dbReference type="EMBL" id="MBB6093229.1"/>
    </source>
</evidence>
<name>A0A841HLJ3_9GAMM</name>
<proteinExistence type="inferred from homology"/>
<dbReference type="PANTHER" id="PTHR30126">
    <property type="entry name" value="HTH-TYPE TRANSCRIPTIONAL REGULATOR"/>
    <property type="match status" value="1"/>
</dbReference>
<evidence type="ECO:0000259" key="5">
    <source>
        <dbReference type="PROSITE" id="PS50931"/>
    </source>
</evidence>
<dbReference type="Gene3D" id="1.10.10.10">
    <property type="entry name" value="Winged helix-like DNA-binding domain superfamily/Winged helix DNA-binding domain"/>
    <property type="match status" value="1"/>
</dbReference>
<dbReference type="InterPro" id="IPR005119">
    <property type="entry name" value="LysR_subst-bd"/>
</dbReference>
<evidence type="ECO:0000256" key="3">
    <source>
        <dbReference type="ARBA" id="ARBA00023125"/>
    </source>
</evidence>
<dbReference type="PROSITE" id="PS50931">
    <property type="entry name" value="HTH_LYSR"/>
    <property type="match status" value="1"/>
</dbReference>
<gene>
    <name evidence="6" type="ORF">HNQ60_002107</name>
</gene>
<organism evidence="6 7">
    <name type="scientific">Povalibacter uvarum</name>
    <dbReference type="NCBI Taxonomy" id="732238"/>
    <lineage>
        <taxon>Bacteria</taxon>
        <taxon>Pseudomonadati</taxon>
        <taxon>Pseudomonadota</taxon>
        <taxon>Gammaproteobacteria</taxon>
        <taxon>Steroidobacterales</taxon>
        <taxon>Steroidobacteraceae</taxon>
        <taxon>Povalibacter</taxon>
    </lineage>
</organism>
<dbReference type="SUPFAM" id="SSF53850">
    <property type="entry name" value="Periplasmic binding protein-like II"/>
    <property type="match status" value="1"/>
</dbReference>
<dbReference type="Proteomes" id="UP000588068">
    <property type="component" value="Unassembled WGS sequence"/>
</dbReference>
<evidence type="ECO:0000256" key="2">
    <source>
        <dbReference type="ARBA" id="ARBA00023015"/>
    </source>
</evidence>
<evidence type="ECO:0000256" key="4">
    <source>
        <dbReference type="ARBA" id="ARBA00023163"/>
    </source>
</evidence>
<dbReference type="Gene3D" id="3.40.190.290">
    <property type="match status" value="1"/>
</dbReference>
<dbReference type="GO" id="GO:0003700">
    <property type="term" value="F:DNA-binding transcription factor activity"/>
    <property type="evidence" value="ECO:0007669"/>
    <property type="project" value="InterPro"/>
</dbReference>
<keyword evidence="4" id="KW-0804">Transcription</keyword>
<dbReference type="InterPro" id="IPR036388">
    <property type="entry name" value="WH-like_DNA-bd_sf"/>
</dbReference>
<comment type="caution">
    <text evidence="6">The sequence shown here is derived from an EMBL/GenBank/DDBJ whole genome shotgun (WGS) entry which is preliminary data.</text>
</comment>
<reference evidence="6 7" key="1">
    <citation type="submission" date="2020-08" db="EMBL/GenBank/DDBJ databases">
        <title>Genomic Encyclopedia of Type Strains, Phase IV (KMG-IV): sequencing the most valuable type-strain genomes for metagenomic binning, comparative biology and taxonomic classification.</title>
        <authorList>
            <person name="Goeker M."/>
        </authorList>
    </citation>
    <scope>NUCLEOTIDE SEQUENCE [LARGE SCALE GENOMIC DNA]</scope>
    <source>
        <strain evidence="6 7">DSM 26723</strain>
    </source>
</reference>
<dbReference type="AlphaFoldDB" id="A0A841HLJ3"/>
<comment type="similarity">
    <text evidence="1">Belongs to the LysR transcriptional regulatory family.</text>
</comment>
<keyword evidence="3 6" id="KW-0238">DNA-binding</keyword>